<dbReference type="AlphaFoldDB" id="A0A7W6NJ46"/>
<keyword evidence="7" id="KW-1185">Reference proteome</keyword>
<reference evidence="6 7" key="1">
    <citation type="submission" date="2020-08" db="EMBL/GenBank/DDBJ databases">
        <title>Genomic Encyclopedia of Type Strains, Phase IV (KMG-IV): sequencing the most valuable type-strain genomes for metagenomic binning, comparative biology and taxonomic classification.</title>
        <authorList>
            <person name="Goeker M."/>
        </authorList>
    </citation>
    <scope>NUCLEOTIDE SEQUENCE [LARGE SCALE GENOMIC DNA]</scope>
    <source>
        <strain evidence="6 7">DSM 29853</strain>
    </source>
</reference>
<feature type="transmembrane region" description="Helical" evidence="5">
    <location>
        <begin position="428"/>
        <end position="448"/>
    </location>
</feature>
<comment type="subcellular location">
    <subcellularLocation>
        <location evidence="1">Membrane</location>
        <topology evidence="1">Multi-pass membrane protein</topology>
    </subcellularLocation>
</comment>
<name>A0A7W6NJ46_9HYPH</name>
<feature type="transmembrane region" description="Helical" evidence="5">
    <location>
        <begin position="156"/>
        <end position="177"/>
    </location>
</feature>
<feature type="transmembrane region" description="Helical" evidence="5">
    <location>
        <begin position="239"/>
        <end position="261"/>
    </location>
</feature>
<dbReference type="InterPro" id="IPR002293">
    <property type="entry name" value="AA/rel_permease1"/>
</dbReference>
<evidence type="ECO:0000256" key="2">
    <source>
        <dbReference type="ARBA" id="ARBA00022692"/>
    </source>
</evidence>
<dbReference type="PANTHER" id="PTHR11785:SF512">
    <property type="entry name" value="SOBREMESA, ISOFORM B"/>
    <property type="match status" value="1"/>
</dbReference>
<keyword evidence="2 5" id="KW-0812">Transmembrane</keyword>
<keyword evidence="4 5" id="KW-0472">Membrane</keyword>
<protein>
    <submittedName>
        <fullName evidence="6">Amino acid transporter</fullName>
    </submittedName>
</protein>
<organism evidence="6 7">
    <name type="scientific">Gellertiella hungarica</name>
    <dbReference type="NCBI Taxonomy" id="1572859"/>
    <lineage>
        <taxon>Bacteria</taxon>
        <taxon>Pseudomonadati</taxon>
        <taxon>Pseudomonadota</taxon>
        <taxon>Alphaproteobacteria</taxon>
        <taxon>Hyphomicrobiales</taxon>
        <taxon>Rhizobiaceae</taxon>
        <taxon>Gellertiella</taxon>
    </lineage>
</organism>
<dbReference type="GO" id="GO:0015179">
    <property type="term" value="F:L-amino acid transmembrane transporter activity"/>
    <property type="evidence" value="ECO:0007669"/>
    <property type="project" value="TreeGrafter"/>
</dbReference>
<feature type="transmembrane region" description="Helical" evidence="5">
    <location>
        <begin position="101"/>
        <end position="121"/>
    </location>
</feature>
<dbReference type="InterPro" id="IPR050598">
    <property type="entry name" value="AminoAcid_Transporter"/>
</dbReference>
<feature type="transmembrane region" description="Helical" evidence="5">
    <location>
        <begin position="128"/>
        <end position="150"/>
    </location>
</feature>
<dbReference type="PANTHER" id="PTHR11785">
    <property type="entry name" value="AMINO ACID TRANSPORTER"/>
    <property type="match status" value="1"/>
</dbReference>
<feature type="transmembrane region" description="Helical" evidence="5">
    <location>
        <begin position="76"/>
        <end position="95"/>
    </location>
</feature>
<accession>A0A7W6NJ46</accession>
<feature type="transmembrane region" description="Helical" evidence="5">
    <location>
        <begin position="402"/>
        <end position="422"/>
    </location>
</feature>
<evidence type="ECO:0000313" key="7">
    <source>
        <dbReference type="Proteomes" id="UP000528286"/>
    </source>
</evidence>
<evidence type="ECO:0000256" key="1">
    <source>
        <dbReference type="ARBA" id="ARBA00004141"/>
    </source>
</evidence>
<evidence type="ECO:0000256" key="3">
    <source>
        <dbReference type="ARBA" id="ARBA00022989"/>
    </source>
</evidence>
<keyword evidence="3 5" id="KW-1133">Transmembrane helix</keyword>
<feature type="transmembrane region" description="Helical" evidence="5">
    <location>
        <begin position="43"/>
        <end position="64"/>
    </location>
</feature>
<proteinExistence type="predicted"/>
<dbReference type="EMBL" id="JACIEZ010000001">
    <property type="protein sequence ID" value="MBB4063099.1"/>
    <property type="molecule type" value="Genomic_DNA"/>
</dbReference>
<feature type="transmembrane region" description="Helical" evidence="5">
    <location>
        <begin position="369"/>
        <end position="390"/>
    </location>
</feature>
<dbReference type="GO" id="GO:0016020">
    <property type="term" value="C:membrane"/>
    <property type="evidence" value="ECO:0007669"/>
    <property type="project" value="UniProtKB-SubCell"/>
</dbReference>
<dbReference type="Pfam" id="PF13520">
    <property type="entry name" value="AA_permease_2"/>
    <property type="match status" value="1"/>
</dbReference>
<evidence type="ECO:0000313" key="6">
    <source>
        <dbReference type="EMBL" id="MBB4063099.1"/>
    </source>
</evidence>
<gene>
    <name evidence="6" type="ORF">GGR23_000260</name>
</gene>
<sequence>MSDHNKLAGGALGGAESIIMGVAGAAPAFTISAAAASMVGDLGALSLGAIVYCGIIMFGTALAFRNLNRVVTNAGASYAVVGHVFGPAWGFVAGWAALTAFALAMVAAAVPAASATLMILAPDKAENTLYVVLTGAFWFSLVAFVALRGIKHASFLQITFIVIECAAIVVIIGAGLIQWPTLAVRVPEIGWFSPFSLSASQFATGLLLGLYFYWGFDVTINLSEETGAAGDADASGSSALWSVVNLMALYTLLMLAILLTLSDAEASGAGPGLLFDLGSRLLPEPFNYLAVLALMLSAIGTLETQILQFSRSLFSMARDGHFHERYARIHHHWRTPHQATIIVWVLGVVFLVASSYLPTVKDILDSSILALGLQICCYLTLTCLASAWYFRKSLEQGVAKAITHVVWPLVSAAAMIFVAVYSLPDLGLQTSLIGLGGLALGIIPFLLAQRRRRAA</sequence>
<evidence type="ECO:0000256" key="4">
    <source>
        <dbReference type="ARBA" id="ARBA00023136"/>
    </source>
</evidence>
<feature type="transmembrane region" description="Helical" evidence="5">
    <location>
        <begin position="339"/>
        <end position="357"/>
    </location>
</feature>
<dbReference type="PIRSF" id="PIRSF006060">
    <property type="entry name" value="AA_transporter"/>
    <property type="match status" value="1"/>
</dbReference>
<feature type="transmembrane region" description="Helical" evidence="5">
    <location>
        <begin position="189"/>
        <end position="214"/>
    </location>
</feature>
<dbReference type="Gene3D" id="1.20.1740.10">
    <property type="entry name" value="Amino acid/polyamine transporter I"/>
    <property type="match status" value="1"/>
</dbReference>
<dbReference type="Proteomes" id="UP000528286">
    <property type="component" value="Unassembled WGS sequence"/>
</dbReference>
<evidence type="ECO:0000256" key="5">
    <source>
        <dbReference type="SAM" id="Phobius"/>
    </source>
</evidence>
<comment type="caution">
    <text evidence="6">The sequence shown here is derived from an EMBL/GenBank/DDBJ whole genome shotgun (WGS) entry which is preliminary data.</text>
</comment>
<dbReference type="RefSeq" id="WP_183364297.1">
    <property type="nucleotide sequence ID" value="NZ_JACIEZ010000001.1"/>
</dbReference>